<sequence length="546" mass="62392">MLIEVIDTPEAFEAVRPQWEEVFEADPHAQHFLSWTWLSRYLGHRRRWFILALRENVDARYVAFFPLRLQTRRDKDGFFYDEIIMAGNYAADYTGFIADPAYEDRAVAGFAAYLKRQNWTEIKFDYFGGPPSRRIALIKALQGPEVMFRDSKRSNPNNIDNCVCPVIALPETWESYLEQHMSAQTRQKLRRFLRKVEGDPAYRIAFATPETIDRDLDILFDFWRIRWQPQKGAEMTERLVRASREMLMDCFADGNLDVPVLWYENRPLGALANIIDRQKKAILFYITGRDEEWKLPSPGLVLHGTCIRRAIDDGFRSYDFLRGNEPYKYMFGVEERPISCTLFRTRDGRNLGGVLNPRSIRHVYEMSIDDYHKGKKADAEIGFRQILQSAPAHRGAEFGLANLMFEKGDLAAAEASYRALAPRLADPAPVLVRLGDVLLATGRNGDAAETFRDICRKAPGHREARYKWGVALVAEKRFNDAAAVLEALVALPSAEDSDRRYAEKARALLLRIAPALTPTAPRAFEPAKPVFPPPEVFSLSPAPLPV</sequence>
<protein>
    <submittedName>
        <fullName evidence="2">GNAT family N-acetyltransferase</fullName>
        <ecNumber evidence="2">2.3.1.-</ecNumber>
    </submittedName>
</protein>
<dbReference type="SUPFAM" id="SSF48452">
    <property type="entry name" value="TPR-like"/>
    <property type="match status" value="1"/>
</dbReference>
<dbReference type="Pfam" id="PF13480">
    <property type="entry name" value="Acetyltransf_6"/>
    <property type="match status" value="1"/>
</dbReference>
<comment type="caution">
    <text evidence="2">The sequence shown here is derived from an EMBL/GenBank/DDBJ whole genome shotgun (WGS) entry which is preliminary data.</text>
</comment>
<dbReference type="RefSeq" id="WP_182307962.1">
    <property type="nucleotide sequence ID" value="NZ_CP059897.1"/>
</dbReference>
<dbReference type="Gene3D" id="3.40.630.30">
    <property type="match status" value="1"/>
</dbReference>
<dbReference type="GO" id="GO:0016746">
    <property type="term" value="F:acyltransferase activity"/>
    <property type="evidence" value="ECO:0007669"/>
    <property type="project" value="UniProtKB-KW"/>
</dbReference>
<evidence type="ECO:0000313" key="3">
    <source>
        <dbReference type="Proteomes" id="UP001595647"/>
    </source>
</evidence>
<dbReference type="EC" id="2.3.1.-" evidence="2"/>
<feature type="domain" description="BioF2-like acetyltransferase" evidence="1">
    <location>
        <begin position="184"/>
        <end position="328"/>
    </location>
</feature>
<keyword evidence="2" id="KW-0012">Acyltransferase</keyword>
<keyword evidence="2" id="KW-0808">Transferase</keyword>
<dbReference type="SUPFAM" id="SSF55729">
    <property type="entry name" value="Acyl-CoA N-acyltransferases (Nat)"/>
    <property type="match status" value="1"/>
</dbReference>
<evidence type="ECO:0000259" key="1">
    <source>
        <dbReference type="Pfam" id="PF13480"/>
    </source>
</evidence>
<accession>A0ABV7I5A8</accession>
<name>A0ABV7I5A8_9HYPH</name>
<dbReference type="Proteomes" id="UP001595647">
    <property type="component" value="Unassembled WGS sequence"/>
</dbReference>
<dbReference type="InterPro" id="IPR011990">
    <property type="entry name" value="TPR-like_helical_dom_sf"/>
</dbReference>
<organism evidence="2 3">
    <name type="scientific">Ciceribacter thiooxidans</name>
    <dbReference type="NCBI Taxonomy" id="1969821"/>
    <lineage>
        <taxon>Bacteria</taxon>
        <taxon>Pseudomonadati</taxon>
        <taxon>Pseudomonadota</taxon>
        <taxon>Alphaproteobacteria</taxon>
        <taxon>Hyphomicrobiales</taxon>
        <taxon>Rhizobiaceae</taxon>
        <taxon>Ciceribacter</taxon>
    </lineage>
</organism>
<keyword evidence="3" id="KW-1185">Reference proteome</keyword>
<dbReference type="EMBL" id="JBHRTG010000019">
    <property type="protein sequence ID" value="MFC3164876.1"/>
    <property type="molecule type" value="Genomic_DNA"/>
</dbReference>
<proteinExistence type="predicted"/>
<reference evidence="3" key="1">
    <citation type="journal article" date="2019" name="Int. J. Syst. Evol. Microbiol.">
        <title>The Global Catalogue of Microorganisms (GCM) 10K type strain sequencing project: providing services to taxonomists for standard genome sequencing and annotation.</title>
        <authorList>
            <consortium name="The Broad Institute Genomics Platform"/>
            <consortium name="The Broad Institute Genome Sequencing Center for Infectious Disease"/>
            <person name="Wu L."/>
            <person name="Ma J."/>
        </authorList>
    </citation>
    <scope>NUCLEOTIDE SEQUENCE [LARGE SCALE GENOMIC DNA]</scope>
    <source>
        <strain evidence="3">KCTC 52231</strain>
    </source>
</reference>
<gene>
    <name evidence="2" type="ORF">ACFOHV_16475</name>
</gene>
<dbReference type="InterPro" id="IPR016181">
    <property type="entry name" value="Acyl_CoA_acyltransferase"/>
</dbReference>
<evidence type="ECO:0000313" key="2">
    <source>
        <dbReference type="EMBL" id="MFC3164876.1"/>
    </source>
</evidence>
<dbReference type="Gene3D" id="1.25.40.10">
    <property type="entry name" value="Tetratricopeptide repeat domain"/>
    <property type="match status" value="1"/>
</dbReference>
<dbReference type="InterPro" id="IPR038740">
    <property type="entry name" value="BioF2-like_GNAT_dom"/>
</dbReference>